<dbReference type="AlphaFoldDB" id="A0A670I3D6"/>
<dbReference type="GO" id="GO:0017162">
    <property type="term" value="F:aryl hydrocarbon receptor binding"/>
    <property type="evidence" value="ECO:0007669"/>
    <property type="project" value="Ensembl"/>
</dbReference>
<dbReference type="GO" id="GO:0051123">
    <property type="term" value="P:RNA polymerase II preinitiation complex assembly"/>
    <property type="evidence" value="ECO:0007669"/>
    <property type="project" value="Ensembl"/>
</dbReference>
<dbReference type="SMART" id="SM00549">
    <property type="entry name" value="TAFH"/>
    <property type="match status" value="1"/>
</dbReference>
<keyword evidence="4" id="KW-0805">Transcription regulation</keyword>
<comment type="similarity">
    <text evidence="2">Belongs to the TAF4 family.</text>
</comment>
<dbReference type="GO" id="GO:0033276">
    <property type="term" value="C:transcription factor TFTC complex"/>
    <property type="evidence" value="ECO:0007669"/>
    <property type="project" value="Ensembl"/>
</dbReference>
<dbReference type="PANTHER" id="PTHR15138">
    <property type="entry name" value="TRANSCRIPTION INITIATION FACTOR TFIID SUBUNIT 4"/>
    <property type="match status" value="1"/>
</dbReference>
<dbReference type="Gene3D" id="1.20.120.1110">
    <property type="entry name" value="TAFH/NHR1 domain"/>
    <property type="match status" value="1"/>
</dbReference>
<gene>
    <name evidence="9" type="primary">TAF4</name>
</gene>
<evidence type="ECO:0000256" key="6">
    <source>
        <dbReference type="ARBA" id="ARBA00023242"/>
    </source>
</evidence>
<evidence type="ECO:0000256" key="2">
    <source>
        <dbReference type="ARBA" id="ARBA00006178"/>
    </source>
</evidence>
<dbReference type="GO" id="GO:0005829">
    <property type="term" value="C:cytosol"/>
    <property type="evidence" value="ECO:0007669"/>
    <property type="project" value="Ensembl"/>
</dbReference>
<protein>
    <submittedName>
        <fullName evidence="9">TATA-box binding protein associated factor 4</fullName>
    </submittedName>
</protein>
<evidence type="ECO:0000313" key="10">
    <source>
        <dbReference type="Proteomes" id="UP000472272"/>
    </source>
</evidence>
<evidence type="ECO:0000256" key="4">
    <source>
        <dbReference type="ARBA" id="ARBA00023015"/>
    </source>
</evidence>
<dbReference type="GO" id="GO:0060261">
    <property type="term" value="P:positive regulation of transcription initiation by RNA polymerase II"/>
    <property type="evidence" value="ECO:0007669"/>
    <property type="project" value="Ensembl"/>
</dbReference>
<dbReference type="Pfam" id="PF07531">
    <property type="entry name" value="TAFH"/>
    <property type="match status" value="1"/>
</dbReference>
<dbReference type="Proteomes" id="UP000472272">
    <property type="component" value="Chromosome 6"/>
</dbReference>
<feature type="region of interest" description="Disordered" evidence="7">
    <location>
        <begin position="57"/>
        <end position="130"/>
    </location>
</feature>
<name>A0A670I3D6_PODMU</name>
<dbReference type="Ensembl" id="ENSPMRT00000006329.1">
    <property type="protein sequence ID" value="ENSPMRP00000005952.1"/>
    <property type="gene ID" value="ENSPMRG00000003939.1"/>
</dbReference>
<feature type="domain" description="TAFH" evidence="8">
    <location>
        <begin position="593"/>
        <end position="690"/>
    </location>
</feature>
<organism evidence="9 10">
    <name type="scientific">Podarcis muralis</name>
    <name type="common">Wall lizard</name>
    <name type="synonym">Lacerta muralis</name>
    <dbReference type="NCBI Taxonomy" id="64176"/>
    <lineage>
        <taxon>Eukaryota</taxon>
        <taxon>Metazoa</taxon>
        <taxon>Chordata</taxon>
        <taxon>Craniata</taxon>
        <taxon>Vertebrata</taxon>
        <taxon>Euteleostomi</taxon>
        <taxon>Lepidosauria</taxon>
        <taxon>Squamata</taxon>
        <taxon>Bifurcata</taxon>
        <taxon>Unidentata</taxon>
        <taxon>Episquamata</taxon>
        <taxon>Laterata</taxon>
        <taxon>Lacertibaenia</taxon>
        <taxon>Lacertidae</taxon>
        <taxon>Podarcis</taxon>
    </lineage>
</organism>
<dbReference type="GO" id="GO:0001046">
    <property type="term" value="F:core promoter sequence-specific DNA binding"/>
    <property type="evidence" value="ECO:0007669"/>
    <property type="project" value="Ensembl"/>
</dbReference>
<dbReference type="InterPro" id="IPR003894">
    <property type="entry name" value="TAFH_NHR1"/>
</dbReference>
<evidence type="ECO:0000313" key="9">
    <source>
        <dbReference type="Ensembl" id="ENSPMRP00000005952.1"/>
    </source>
</evidence>
<reference evidence="9" key="2">
    <citation type="submission" date="2025-08" db="UniProtKB">
        <authorList>
            <consortium name="Ensembl"/>
        </authorList>
    </citation>
    <scope>IDENTIFICATION</scope>
</reference>
<evidence type="ECO:0000256" key="7">
    <source>
        <dbReference type="SAM" id="MobiDB-lite"/>
    </source>
</evidence>
<dbReference type="GO" id="GO:0005669">
    <property type="term" value="C:transcription factor TFIID complex"/>
    <property type="evidence" value="ECO:0007669"/>
    <property type="project" value="Ensembl"/>
</dbReference>
<feature type="compositionally biased region" description="Basic and acidic residues" evidence="7">
    <location>
        <begin position="979"/>
        <end position="997"/>
    </location>
</feature>
<evidence type="ECO:0000256" key="5">
    <source>
        <dbReference type="ARBA" id="ARBA00023163"/>
    </source>
</evidence>
<dbReference type="Pfam" id="PF05236">
    <property type="entry name" value="TAF4"/>
    <property type="match status" value="1"/>
</dbReference>
<comment type="subcellular location">
    <subcellularLocation>
        <location evidence="1">Nucleus</location>
    </subcellularLocation>
</comment>
<evidence type="ECO:0000259" key="8">
    <source>
        <dbReference type="PROSITE" id="PS51119"/>
    </source>
</evidence>
<dbReference type="GO" id="GO:0001673">
    <property type="term" value="C:male germ cell nucleus"/>
    <property type="evidence" value="ECO:0007669"/>
    <property type="project" value="Ensembl"/>
</dbReference>
<reference evidence="9" key="3">
    <citation type="submission" date="2025-09" db="UniProtKB">
        <authorList>
            <consortium name="Ensembl"/>
        </authorList>
    </citation>
    <scope>IDENTIFICATION</scope>
</reference>
<feature type="region of interest" description="Disordered" evidence="7">
    <location>
        <begin position="389"/>
        <end position="410"/>
    </location>
</feature>
<dbReference type="FunFam" id="1.10.20.10:FF:000015">
    <property type="entry name" value="Transcription initiation factor TFIID subunit 4B"/>
    <property type="match status" value="1"/>
</dbReference>
<feature type="compositionally biased region" description="Pro residues" evidence="7">
    <location>
        <begin position="390"/>
        <end position="399"/>
    </location>
</feature>
<dbReference type="SUPFAM" id="SSF158553">
    <property type="entry name" value="TAFH domain-like"/>
    <property type="match status" value="1"/>
</dbReference>
<dbReference type="InterPro" id="IPR045144">
    <property type="entry name" value="TAF4"/>
</dbReference>
<dbReference type="GO" id="GO:0042789">
    <property type="term" value="P:mRNA transcription by RNA polymerase II"/>
    <property type="evidence" value="ECO:0007669"/>
    <property type="project" value="Ensembl"/>
</dbReference>
<proteinExistence type="inferred from homology"/>
<keyword evidence="6" id="KW-0539">Nucleus</keyword>
<dbReference type="GeneTree" id="ENSGT00390000011620"/>
<feature type="region of interest" description="Disordered" evidence="7">
    <location>
        <begin position="973"/>
        <end position="1048"/>
    </location>
</feature>
<keyword evidence="5" id="KW-0804">Transcription</keyword>
<dbReference type="GO" id="GO:0016251">
    <property type="term" value="F:RNA polymerase II general transcription initiation factor activity"/>
    <property type="evidence" value="ECO:0007669"/>
    <property type="project" value="Ensembl"/>
</dbReference>
<dbReference type="PANTHER" id="PTHR15138:SF18">
    <property type="entry name" value="TATA-BOX BINDING PROTEIN ASSOCIATED FACTOR 4"/>
    <property type="match status" value="1"/>
</dbReference>
<evidence type="ECO:0000256" key="3">
    <source>
        <dbReference type="ARBA" id="ARBA00022553"/>
    </source>
</evidence>
<dbReference type="SUPFAM" id="SSF47113">
    <property type="entry name" value="Histone-fold"/>
    <property type="match status" value="1"/>
</dbReference>
<dbReference type="GO" id="GO:0071339">
    <property type="term" value="C:MLL1 complex"/>
    <property type="evidence" value="ECO:0007669"/>
    <property type="project" value="Ensembl"/>
</dbReference>
<accession>A0A670I3D6</accession>
<evidence type="ECO:0000256" key="1">
    <source>
        <dbReference type="ARBA" id="ARBA00004123"/>
    </source>
</evidence>
<dbReference type="InterPro" id="IPR037249">
    <property type="entry name" value="TAFH/NHR1_dom_sf"/>
</dbReference>
<keyword evidence="10" id="KW-1185">Reference proteome</keyword>
<dbReference type="GO" id="GO:0001541">
    <property type="term" value="P:ovarian follicle development"/>
    <property type="evidence" value="ECO:0007669"/>
    <property type="project" value="Ensembl"/>
</dbReference>
<feature type="compositionally biased region" description="Low complexity" evidence="7">
    <location>
        <begin position="1035"/>
        <end position="1048"/>
    </location>
</feature>
<dbReference type="InterPro" id="IPR007900">
    <property type="entry name" value="TAF4_C"/>
</dbReference>
<dbReference type="FunFam" id="1.20.120.1110:FF:000002">
    <property type="entry name" value="Transcription initiation factor TFIID subunit 4B"/>
    <property type="match status" value="1"/>
</dbReference>
<feature type="region of interest" description="Disordered" evidence="7">
    <location>
        <begin position="479"/>
        <end position="502"/>
    </location>
</feature>
<dbReference type="Gene3D" id="1.10.20.10">
    <property type="entry name" value="Histone, subunit A"/>
    <property type="match status" value="1"/>
</dbReference>
<feature type="compositionally biased region" description="Pro residues" evidence="7">
    <location>
        <begin position="82"/>
        <end position="91"/>
    </location>
</feature>
<dbReference type="InterPro" id="IPR009072">
    <property type="entry name" value="Histone-fold"/>
</dbReference>
<dbReference type="GO" id="GO:0046982">
    <property type="term" value="F:protein heterodimerization activity"/>
    <property type="evidence" value="ECO:0007669"/>
    <property type="project" value="InterPro"/>
</dbReference>
<keyword evidence="3" id="KW-0597">Phosphoprotein</keyword>
<reference evidence="9 10" key="1">
    <citation type="journal article" date="2019" name="Proc. Natl. Acad. Sci. U.S.A.">
        <title>Regulatory changes in pterin and carotenoid genes underlie balanced color polymorphisms in the wall lizard.</title>
        <authorList>
            <person name="Andrade P."/>
            <person name="Pinho C."/>
            <person name="Perez I de Lanuza G."/>
            <person name="Afonso S."/>
            <person name="Brejcha J."/>
            <person name="Rubin C.J."/>
            <person name="Wallerman O."/>
            <person name="Pereira P."/>
            <person name="Sabatino S.J."/>
            <person name="Bellati A."/>
            <person name="Pellitteri-Rosa D."/>
            <person name="Bosakova Z."/>
            <person name="Bunikis I."/>
            <person name="Carretero M.A."/>
            <person name="Feiner N."/>
            <person name="Marsik P."/>
            <person name="Pauperio F."/>
            <person name="Salvi D."/>
            <person name="Soler L."/>
            <person name="While G.M."/>
            <person name="Uller T."/>
            <person name="Font E."/>
            <person name="Andersson L."/>
            <person name="Carneiro M."/>
        </authorList>
    </citation>
    <scope>NUCLEOTIDE SEQUENCE</scope>
</reference>
<dbReference type="PROSITE" id="PS51119">
    <property type="entry name" value="TAFH"/>
    <property type="match status" value="1"/>
</dbReference>
<sequence>MAAGSDLLDEVFLNPDVDEKVVSDLVGSLESQLAASSHHHQHHRAQEPLRAAGGLLGNHVVSSSTPAAAPAPPPAEAAAAVAPPPPPPAPPRWDSVAPRSPSQVTWRGDGGWGWEGAAPFPRGAEGAPLLPSPLLPPTSTTAPVQGGSEAAVTPGTLSQGKSVVISTMATALSTRNGKIGTTTVQTLNGSNVVMNSHAAFSATPVTANPTVIPAVTPLVNNGPGNVGKVSTVNATSFLGTGVSSASSPSPTVISSQQPPSIGAGGPTVALVRPPIHTAGPSVAAATQNGSNTVINSTINVGSFPPAAVAAATVGSGVSLQTTLVNSQPGSGVPAAPTTQVIKSESPKTIVQTVTQQQTLAAGGQPSTTGGNMIIGQTMQAGLPNVAPNPGGVPPAPPGTPTGLAKGAANTVAQSLPRTPTATTSGIRATLTPTVLAPRLPQPPQNPTNIQNFQLPPGMVLVRSENGQLLMIPQQALAQMQAHAQSQPQTTMTPRPATPTSASPVQISTVQAPGTPIIARQVAPTTIIKQVSQAQTTVQPTTTLQRPPVVQPQIVLGNPAQTTALGTATAVQTGTSQRAVQAAAIASAAATETMENVKKCKNFLSTLIKLASSGKQSSETAANVKELVQHLLDGKIEAEDFTSRLYRELNSSPQPYLVPFLKRSLPALRQLTPDSAAFIQQSQQQQPTTQPTTALTAVMLSGSVQRTAGKTPATVTSTLQQPVISLTQPTQVGVGKQGQPTQVVIQQSQKPGTLIRPPQVTLTQTPMVALRPPHNRIMLTAPQQIQLNPLQTVPVVKQTVLPGTKALFLHFSQLKAAVAQKIEVSETPRKERVGEDDDDINDVASMAGVNLSEESARILATNSELVGTLTRSCKDETFLLPAPLQRRILEIGKKHGITEIHPDVVSYVSHATQQRLQNLVEKVSETAQQKNMSYKDDERYEQASDVRAQLKFFEQLDQIEKQRKDEQEREILMRAAKSRSRQEDPEQLRLKQKAKEMQQQELAQMRQRDANLTALAAIGPRKKRKVDSPGSGSGTEGSSTSVAVAGSSGVGTARQFTRQRITRVNLRDLILCLENERETSHSLLLYKAFLK</sequence>
<dbReference type="OMA" id="GQTMQGG"/>
<dbReference type="CDD" id="cd08045">
    <property type="entry name" value="HFD_TAF4"/>
    <property type="match status" value="1"/>
</dbReference>